<gene>
    <name evidence="2" type="ORF">LCGC14_2825400</name>
</gene>
<evidence type="ECO:0000313" key="2">
    <source>
        <dbReference type="EMBL" id="KKK80248.1"/>
    </source>
</evidence>
<dbReference type="EMBL" id="LAZR01053669">
    <property type="protein sequence ID" value="KKK80248.1"/>
    <property type="molecule type" value="Genomic_DNA"/>
</dbReference>
<comment type="caution">
    <text evidence="2">The sequence shown here is derived from an EMBL/GenBank/DDBJ whole genome shotgun (WGS) entry which is preliminary data.</text>
</comment>
<keyword evidence="1" id="KW-0472">Membrane</keyword>
<keyword evidence="1" id="KW-0812">Transmembrane</keyword>
<sequence>MVRRAGGDVGLGSGQDEPGWTLFLVSAAMGAAMGAASTSADRFPARFFQ</sequence>
<organism evidence="2">
    <name type="scientific">marine sediment metagenome</name>
    <dbReference type="NCBI Taxonomy" id="412755"/>
    <lineage>
        <taxon>unclassified sequences</taxon>
        <taxon>metagenomes</taxon>
        <taxon>ecological metagenomes</taxon>
    </lineage>
</organism>
<evidence type="ECO:0000256" key="1">
    <source>
        <dbReference type="SAM" id="Phobius"/>
    </source>
</evidence>
<protein>
    <submittedName>
        <fullName evidence="2">Uncharacterized protein</fullName>
    </submittedName>
</protein>
<accession>A0A0F8YFJ5</accession>
<feature type="transmembrane region" description="Helical" evidence="1">
    <location>
        <begin position="20"/>
        <end position="40"/>
    </location>
</feature>
<name>A0A0F8YFJ5_9ZZZZ</name>
<feature type="non-terminal residue" evidence="2">
    <location>
        <position position="49"/>
    </location>
</feature>
<proteinExistence type="predicted"/>
<reference evidence="2" key="1">
    <citation type="journal article" date="2015" name="Nature">
        <title>Complex archaea that bridge the gap between prokaryotes and eukaryotes.</title>
        <authorList>
            <person name="Spang A."/>
            <person name="Saw J.H."/>
            <person name="Jorgensen S.L."/>
            <person name="Zaremba-Niedzwiedzka K."/>
            <person name="Martijn J."/>
            <person name="Lind A.E."/>
            <person name="van Eijk R."/>
            <person name="Schleper C."/>
            <person name="Guy L."/>
            <person name="Ettema T.J."/>
        </authorList>
    </citation>
    <scope>NUCLEOTIDE SEQUENCE</scope>
</reference>
<dbReference type="AlphaFoldDB" id="A0A0F8YFJ5"/>
<keyword evidence="1" id="KW-1133">Transmembrane helix</keyword>